<comment type="subunit">
    <text evidence="2">Monomer. Binds 30S ribosomal subunits, but not 50S ribosomal subunits or 70S ribosomes.</text>
</comment>
<proteinExistence type="inferred from homology"/>
<sequence length="113" mass="13327">MNKRLLRINSLIRDELSNILLREVEFPESVLATITRVEVSDDLFNVNVYISVIPDNKRERVFEILNKLVYFIQQKLNKRLRVRPIPKIFFKKEKLTAGAARVEELLEEAKKSD</sequence>
<evidence type="ECO:0000313" key="3">
    <source>
        <dbReference type="EMBL" id="OGZ19859.1"/>
    </source>
</evidence>
<evidence type="ECO:0000256" key="2">
    <source>
        <dbReference type="HAMAP-Rule" id="MF_00003"/>
    </source>
</evidence>
<organism evidence="3 4">
    <name type="scientific">Candidatus Nealsonbacteria bacterium RIFCSPHIGHO2_01_FULL_38_55</name>
    <dbReference type="NCBI Taxonomy" id="1801664"/>
    <lineage>
        <taxon>Bacteria</taxon>
        <taxon>Candidatus Nealsoniibacteriota</taxon>
    </lineage>
</organism>
<accession>A0A1G2E2F1</accession>
<keyword evidence="1 2" id="KW-0690">Ribosome biogenesis</keyword>
<dbReference type="GO" id="GO:0005829">
    <property type="term" value="C:cytosol"/>
    <property type="evidence" value="ECO:0007669"/>
    <property type="project" value="TreeGrafter"/>
</dbReference>
<comment type="function">
    <text evidence="2">One of several proteins that assist in the late maturation steps of the functional core of the 30S ribosomal subunit. Associates with free 30S ribosomal subunits (but not with 30S subunits that are part of 70S ribosomes or polysomes). Required for efficient processing of 16S rRNA. May interact with the 5'-terminal helix region of 16S rRNA.</text>
</comment>
<dbReference type="SUPFAM" id="SSF89919">
    <property type="entry name" value="Ribosome-binding factor A, RbfA"/>
    <property type="match status" value="1"/>
</dbReference>
<dbReference type="Pfam" id="PF02033">
    <property type="entry name" value="RBFA"/>
    <property type="match status" value="1"/>
</dbReference>
<evidence type="ECO:0000256" key="1">
    <source>
        <dbReference type="ARBA" id="ARBA00022517"/>
    </source>
</evidence>
<dbReference type="InterPro" id="IPR000238">
    <property type="entry name" value="RbfA"/>
</dbReference>
<comment type="subcellular location">
    <subcellularLocation>
        <location evidence="2">Cytoplasm</location>
    </subcellularLocation>
</comment>
<dbReference type="GO" id="GO:0043024">
    <property type="term" value="F:ribosomal small subunit binding"/>
    <property type="evidence" value="ECO:0007669"/>
    <property type="project" value="TreeGrafter"/>
</dbReference>
<dbReference type="NCBIfam" id="TIGR00082">
    <property type="entry name" value="rbfA"/>
    <property type="match status" value="1"/>
</dbReference>
<gene>
    <name evidence="2" type="primary">rbfA</name>
    <name evidence="3" type="ORF">A2626_01780</name>
</gene>
<name>A0A1G2E2F1_9BACT</name>
<dbReference type="AlphaFoldDB" id="A0A1G2E2F1"/>
<dbReference type="HAMAP" id="MF_00003">
    <property type="entry name" value="RbfA"/>
    <property type="match status" value="1"/>
</dbReference>
<dbReference type="PANTHER" id="PTHR33515:SF1">
    <property type="entry name" value="RIBOSOME-BINDING FACTOR A, CHLOROPLASTIC-RELATED"/>
    <property type="match status" value="1"/>
</dbReference>
<keyword evidence="2" id="KW-0963">Cytoplasm</keyword>
<evidence type="ECO:0000313" key="4">
    <source>
        <dbReference type="Proteomes" id="UP000177360"/>
    </source>
</evidence>
<dbReference type="Gene3D" id="3.30.300.20">
    <property type="match status" value="1"/>
</dbReference>
<dbReference type="InterPro" id="IPR023799">
    <property type="entry name" value="RbfA_dom_sf"/>
</dbReference>
<reference evidence="3 4" key="1">
    <citation type="journal article" date="2016" name="Nat. Commun.">
        <title>Thousands of microbial genomes shed light on interconnected biogeochemical processes in an aquifer system.</title>
        <authorList>
            <person name="Anantharaman K."/>
            <person name="Brown C.T."/>
            <person name="Hug L.A."/>
            <person name="Sharon I."/>
            <person name="Castelle C.J."/>
            <person name="Probst A.J."/>
            <person name="Thomas B.C."/>
            <person name="Singh A."/>
            <person name="Wilkins M.J."/>
            <person name="Karaoz U."/>
            <person name="Brodie E.L."/>
            <person name="Williams K.H."/>
            <person name="Hubbard S.S."/>
            <person name="Banfield J.F."/>
        </authorList>
    </citation>
    <scope>NUCLEOTIDE SEQUENCE [LARGE SCALE GENOMIC DNA]</scope>
</reference>
<dbReference type="GO" id="GO:0030490">
    <property type="term" value="P:maturation of SSU-rRNA"/>
    <property type="evidence" value="ECO:0007669"/>
    <property type="project" value="UniProtKB-UniRule"/>
</dbReference>
<dbReference type="PANTHER" id="PTHR33515">
    <property type="entry name" value="RIBOSOME-BINDING FACTOR A, CHLOROPLASTIC-RELATED"/>
    <property type="match status" value="1"/>
</dbReference>
<comment type="caution">
    <text evidence="3">The sequence shown here is derived from an EMBL/GenBank/DDBJ whole genome shotgun (WGS) entry which is preliminary data.</text>
</comment>
<dbReference type="InterPro" id="IPR015946">
    <property type="entry name" value="KH_dom-like_a/b"/>
</dbReference>
<protein>
    <recommendedName>
        <fullName evidence="2">Ribosome-binding factor A</fullName>
    </recommendedName>
</protein>
<comment type="similarity">
    <text evidence="2">Belongs to the RbfA family.</text>
</comment>
<dbReference type="EMBL" id="MHLZ01000019">
    <property type="protein sequence ID" value="OGZ19859.1"/>
    <property type="molecule type" value="Genomic_DNA"/>
</dbReference>
<dbReference type="Proteomes" id="UP000177360">
    <property type="component" value="Unassembled WGS sequence"/>
</dbReference>